<accession>A0A0D2U9J0</accession>
<dbReference type="Gene3D" id="3.40.50.150">
    <property type="entry name" value="Vaccinia Virus protein VP39"/>
    <property type="match status" value="1"/>
</dbReference>
<dbReference type="FunCoup" id="A0A0D2U9J0">
    <property type="interactions" value="548"/>
</dbReference>
<dbReference type="AlphaFoldDB" id="A0A0D2U9J0"/>
<evidence type="ECO:0000256" key="1">
    <source>
        <dbReference type="ARBA" id="ARBA00022603"/>
    </source>
</evidence>
<dbReference type="Proteomes" id="UP000008743">
    <property type="component" value="Unassembled WGS sequence"/>
</dbReference>
<gene>
    <name evidence="4" type="ORF">CAOG_002840</name>
</gene>
<dbReference type="GO" id="GO:0003676">
    <property type="term" value="F:nucleic acid binding"/>
    <property type="evidence" value="ECO:0007669"/>
    <property type="project" value="InterPro"/>
</dbReference>
<protein>
    <recommendedName>
        <fullName evidence="3">Ribosomal RNA large subunit methyltransferase K/L-like methyltransferase domain-containing protein</fullName>
    </recommendedName>
</protein>
<keyword evidence="2" id="KW-0808">Transferase</keyword>
<dbReference type="InterPro" id="IPR029063">
    <property type="entry name" value="SAM-dependent_MTases_sf"/>
</dbReference>
<sequence length="407" mass="45643">MTLRHTQSSICRRRRTPSAWLSDARSCDPSTCTWDTATVTSSSEGRVLLETALAPARSFSCTVAACYRRLSLQDKEERRRRLDYIDFPGPIDMKNPEVALHLLELYDGTVLHSTDAPFYGVFFALWLRDGVRSLVTHYSLKTRTYINTTSMNETLAFLMAHQALIKPGSVVFDPFAGSCGMLVPCAHYGAFIVGGDIDPRMMSAKDPTHNARMSFVQYKLESQLLDVVVTDNSHSTFRGNVKFDAILSDPPYGIREAAKKIAQVPNAKPIPLEKRAAHIPRKIQYAQDLLICDLVDFAATHLVVGGRLVFWMPTHDEPLDEYVPIHPAMRLISNSSQPMAGRRHRIMVTLQKLHDPTPTERATISEKYAQIMFENSRSTQSKIKYQAELAEQAEQERIAATSPGDNA</sequence>
<dbReference type="InterPro" id="IPR000241">
    <property type="entry name" value="RlmKL-like_Mtase"/>
</dbReference>
<dbReference type="InterPro" id="IPR002052">
    <property type="entry name" value="DNA_methylase_N6_adenine_CS"/>
</dbReference>
<dbReference type="GO" id="GO:0005737">
    <property type="term" value="C:cytoplasm"/>
    <property type="evidence" value="ECO:0007669"/>
    <property type="project" value="TreeGrafter"/>
</dbReference>
<dbReference type="EMBL" id="KE346363">
    <property type="protein sequence ID" value="KJE91746.1"/>
    <property type="molecule type" value="Genomic_DNA"/>
</dbReference>
<dbReference type="GO" id="GO:0043527">
    <property type="term" value="C:tRNA methyltransferase complex"/>
    <property type="evidence" value="ECO:0007669"/>
    <property type="project" value="UniProtKB-ARBA"/>
</dbReference>
<dbReference type="CDD" id="cd02440">
    <property type="entry name" value="AdoMet_MTases"/>
    <property type="match status" value="1"/>
</dbReference>
<dbReference type="Pfam" id="PF01170">
    <property type="entry name" value="UPF0020"/>
    <property type="match status" value="1"/>
</dbReference>
<keyword evidence="1" id="KW-0489">Methyltransferase</keyword>
<evidence type="ECO:0000313" key="4">
    <source>
        <dbReference type="EMBL" id="KJE91746.1"/>
    </source>
</evidence>
<keyword evidence="5" id="KW-1185">Reference proteome</keyword>
<dbReference type="PANTHER" id="PTHR13370">
    <property type="entry name" value="RNA METHYLASE-RELATED"/>
    <property type="match status" value="1"/>
</dbReference>
<feature type="domain" description="Ribosomal RNA large subunit methyltransferase K/L-like methyltransferase" evidence="3">
    <location>
        <begin position="143"/>
        <end position="259"/>
    </location>
</feature>
<dbReference type="GO" id="GO:0008168">
    <property type="term" value="F:methyltransferase activity"/>
    <property type="evidence" value="ECO:0007669"/>
    <property type="project" value="UniProtKB-KW"/>
</dbReference>
<dbReference type="PROSITE" id="PS00092">
    <property type="entry name" value="N6_MTASE"/>
    <property type="match status" value="1"/>
</dbReference>
<proteinExistence type="predicted"/>
<dbReference type="eggNOG" id="KOG2671">
    <property type="taxonomic scope" value="Eukaryota"/>
</dbReference>
<reference evidence="5" key="1">
    <citation type="submission" date="2011-02" db="EMBL/GenBank/DDBJ databases">
        <title>The Genome Sequence of Capsaspora owczarzaki ATCC 30864.</title>
        <authorList>
            <person name="Russ C."/>
            <person name="Cuomo C."/>
            <person name="Burger G."/>
            <person name="Gray M.W."/>
            <person name="Holland P.W.H."/>
            <person name="King N."/>
            <person name="Lang F.B.F."/>
            <person name="Roger A.J."/>
            <person name="Ruiz-Trillo I."/>
            <person name="Young S.K."/>
            <person name="Zeng Q."/>
            <person name="Gargeya S."/>
            <person name="Alvarado L."/>
            <person name="Berlin A."/>
            <person name="Chapman S.B."/>
            <person name="Chen Z."/>
            <person name="Freedman E."/>
            <person name="Gellesch M."/>
            <person name="Goldberg J."/>
            <person name="Griggs A."/>
            <person name="Gujja S."/>
            <person name="Heilman E."/>
            <person name="Heiman D."/>
            <person name="Howarth C."/>
            <person name="Mehta T."/>
            <person name="Neiman D."/>
            <person name="Pearson M."/>
            <person name="Roberts A."/>
            <person name="Saif S."/>
            <person name="Shea T."/>
            <person name="Shenoy N."/>
            <person name="Sisk P."/>
            <person name="Stolte C."/>
            <person name="Sykes S."/>
            <person name="White J."/>
            <person name="Yandava C."/>
            <person name="Haas B."/>
            <person name="Nusbaum C."/>
            <person name="Birren B."/>
        </authorList>
    </citation>
    <scope>NUCLEOTIDE SEQUENCE</scope>
    <source>
        <strain evidence="5">ATCC 30864</strain>
    </source>
</reference>
<dbReference type="OrthoDB" id="333024at2759"/>
<evidence type="ECO:0000313" key="5">
    <source>
        <dbReference type="Proteomes" id="UP000008743"/>
    </source>
</evidence>
<organism evidence="4 5">
    <name type="scientific">Capsaspora owczarzaki (strain ATCC 30864)</name>
    <dbReference type="NCBI Taxonomy" id="595528"/>
    <lineage>
        <taxon>Eukaryota</taxon>
        <taxon>Filasterea</taxon>
        <taxon>Capsaspora</taxon>
    </lineage>
</organism>
<name>A0A0D2U9J0_CAPO3</name>
<dbReference type="STRING" id="595528.A0A0D2U9J0"/>
<evidence type="ECO:0000259" key="3">
    <source>
        <dbReference type="Pfam" id="PF01170"/>
    </source>
</evidence>
<dbReference type="PANTHER" id="PTHR13370:SF3">
    <property type="entry name" value="TRNA (GUANINE(10)-N2)-METHYLTRANSFERASE HOMOLOG"/>
    <property type="match status" value="1"/>
</dbReference>
<dbReference type="SUPFAM" id="SSF53335">
    <property type="entry name" value="S-adenosyl-L-methionine-dependent methyltransferases"/>
    <property type="match status" value="1"/>
</dbReference>
<dbReference type="PIRSF" id="PIRSF017259">
    <property type="entry name" value="tRNA_mtfrase_TRM11"/>
    <property type="match status" value="1"/>
</dbReference>
<evidence type="ECO:0000256" key="2">
    <source>
        <dbReference type="ARBA" id="ARBA00022679"/>
    </source>
</evidence>
<dbReference type="GO" id="GO:0032259">
    <property type="term" value="P:methylation"/>
    <property type="evidence" value="ECO:0007669"/>
    <property type="project" value="UniProtKB-KW"/>
</dbReference>
<dbReference type="InParanoid" id="A0A0D2U9J0"/>
<dbReference type="PhylomeDB" id="A0A0D2U9J0"/>